<proteinExistence type="predicted"/>
<feature type="compositionally biased region" description="Basic and acidic residues" evidence="1">
    <location>
        <begin position="293"/>
        <end position="310"/>
    </location>
</feature>
<evidence type="ECO:0008006" key="4">
    <source>
        <dbReference type="Google" id="ProtNLM"/>
    </source>
</evidence>
<feature type="region of interest" description="Disordered" evidence="1">
    <location>
        <begin position="387"/>
        <end position="406"/>
    </location>
</feature>
<reference evidence="2" key="2">
    <citation type="submission" date="2025-08" db="UniProtKB">
        <authorList>
            <consortium name="Ensembl"/>
        </authorList>
    </citation>
    <scope>IDENTIFICATION</scope>
</reference>
<feature type="compositionally biased region" description="Basic and acidic residues" evidence="1">
    <location>
        <begin position="35"/>
        <end position="82"/>
    </location>
</feature>
<protein>
    <recommendedName>
        <fullName evidence="4">Ensconsin-like</fullName>
    </recommendedName>
</protein>
<feature type="region of interest" description="Disordered" evidence="1">
    <location>
        <begin position="140"/>
        <end position="199"/>
    </location>
</feature>
<sequence length="546" mass="61458">MFSKEKEETVGSECMSMIAGADIWKLNRDSFWAHAEREEQERREEERRRAAEEKRRRERERIQQERWNAEERERRMNEETVQKQRNLQDQIEAGNCKQEWLRWEQRQREQETRHGPAHTDSIQRVAEAAALLSQRSANPREFFKQLTTSFSSSSSSPTSGSPHKARPKFRPHQPSLTDSCFGRIEPSTPAMVSPRISSKSSDLICPQQVSLEHNAPLSMPPQVSSLTPFPLPWTPLVPSQTLSLPQVRHSSLNPSRPLSALPQIPCKLRELEAEFTEGQGESVGIEVDIEERKMEEIKATPSAGDKREEEDKVQEEGIEERGGMGRMKAMIYEDEGMEGIEEIEGKVIEKDKMARKTDKEEAEERIGEEDTLDGKEGTDTITSPIELDTSLEGPCYSPETPPINPATEEQHYFTQNFSDLHPTFAVFGPALEESLSGLGLSASTMESTSTSNNPMSQCTANQSVQPIPVPIVALEEKQPGLNINLEMESFDEEGQEVLVEEEEEEPSIKITDEEGLDPEFHPLNGLSRSKVCVKLNGSGTGTITNS</sequence>
<accession>A0AAY5KRQ2</accession>
<feature type="region of interest" description="Disordered" evidence="1">
    <location>
        <begin position="35"/>
        <end position="91"/>
    </location>
</feature>
<reference evidence="2" key="3">
    <citation type="submission" date="2025-09" db="UniProtKB">
        <authorList>
            <consortium name="Ensembl"/>
        </authorList>
    </citation>
    <scope>IDENTIFICATION</scope>
</reference>
<dbReference type="GO" id="GO:0014069">
    <property type="term" value="C:postsynaptic density"/>
    <property type="evidence" value="ECO:0007669"/>
    <property type="project" value="TreeGrafter"/>
</dbReference>
<dbReference type="GO" id="GO:0045211">
    <property type="term" value="C:postsynaptic membrane"/>
    <property type="evidence" value="ECO:0007669"/>
    <property type="project" value="TreeGrafter"/>
</dbReference>
<dbReference type="GO" id="GO:0030427">
    <property type="term" value="C:site of polarized growth"/>
    <property type="evidence" value="ECO:0007669"/>
    <property type="project" value="TreeGrafter"/>
</dbReference>
<evidence type="ECO:0000313" key="2">
    <source>
        <dbReference type="Ensembl" id="ENSELUP00000091371.1"/>
    </source>
</evidence>
<dbReference type="GeneTree" id="ENSGT00940000166263"/>
<dbReference type="GO" id="GO:0030425">
    <property type="term" value="C:dendrite"/>
    <property type="evidence" value="ECO:0007669"/>
    <property type="project" value="TreeGrafter"/>
</dbReference>
<dbReference type="Proteomes" id="UP000265140">
    <property type="component" value="Chromosome 14"/>
</dbReference>
<reference evidence="2 3" key="1">
    <citation type="submission" date="2020-02" db="EMBL/GenBank/DDBJ databases">
        <title>Esox lucius (northern pike) genome, fEsoLuc1, primary haplotype.</title>
        <authorList>
            <person name="Myers G."/>
            <person name="Karagic N."/>
            <person name="Meyer A."/>
            <person name="Pippel M."/>
            <person name="Reichard M."/>
            <person name="Winkler S."/>
            <person name="Tracey A."/>
            <person name="Sims Y."/>
            <person name="Howe K."/>
            <person name="Rhie A."/>
            <person name="Formenti G."/>
            <person name="Durbin R."/>
            <person name="Fedrigo O."/>
            <person name="Jarvis E.D."/>
        </authorList>
    </citation>
    <scope>NUCLEOTIDE SEQUENCE [LARGE SCALE GENOMIC DNA]</scope>
</reference>
<dbReference type="GO" id="GO:0061003">
    <property type="term" value="P:positive regulation of dendritic spine morphogenesis"/>
    <property type="evidence" value="ECO:0007669"/>
    <property type="project" value="TreeGrafter"/>
</dbReference>
<dbReference type="GO" id="GO:0005884">
    <property type="term" value="C:actin filament"/>
    <property type="evidence" value="ECO:0007669"/>
    <property type="project" value="TreeGrafter"/>
</dbReference>
<dbReference type="PANTHER" id="PTHR10829">
    <property type="entry name" value="CORTACTIN AND DREBRIN"/>
    <property type="match status" value="1"/>
</dbReference>
<name>A0AAY5KRQ2_ESOLU</name>
<dbReference type="Ensembl" id="ENSELUT00000093875.1">
    <property type="protein sequence ID" value="ENSELUP00000091371.1"/>
    <property type="gene ID" value="ENSELUG00000000329.3"/>
</dbReference>
<evidence type="ECO:0000256" key="1">
    <source>
        <dbReference type="SAM" id="MobiDB-lite"/>
    </source>
</evidence>
<feature type="compositionally biased region" description="Low complexity" evidence="1">
    <location>
        <begin position="147"/>
        <end position="161"/>
    </location>
</feature>
<dbReference type="GO" id="GO:0045773">
    <property type="term" value="P:positive regulation of axon extension"/>
    <property type="evidence" value="ECO:0007669"/>
    <property type="project" value="TreeGrafter"/>
</dbReference>
<feature type="compositionally biased region" description="Acidic residues" evidence="1">
    <location>
        <begin position="492"/>
        <end position="505"/>
    </location>
</feature>
<dbReference type="PANTHER" id="PTHR10829:SF25">
    <property type="entry name" value="DREBRIN-LIKE PROTEIN"/>
    <property type="match status" value="1"/>
</dbReference>
<dbReference type="GO" id="GO:0098974">
    <property type="term" value="P:postsynaptic actin cytoskeleton organization"/>
    <property type="evidence" value="ECO:0007669"/>
    <property type="project" value="TreeGrafter"/>
</dbReference>
<feature type="compositionally biased region" description="Basic and acidic residues" evidence="1">
    <location>
        <begin position="353"/>
        <end position="365"/>
    </location>
</feature>
<dbReference type="GO" id="GO:0030027">
    <property type="term" value="C:lamellipodium"/>
    <property type="evidence" value="ECO:0007669"/>
    <property type="project" value="TreeGrafter"/>
</dbReference>
<organism evidence="2 3">
    <name type="scientific">Esox lucius</name>
    <name type="common">Northern pike</name>
    <dbReference type="NCBI Taxonomy" id="8010"/>
    <lineage>
        <taxon>Eukaryota</taxon>
        <taxon>Metazoa</taxon>
        <taxon>Chordata</taxon>
        <taxon>Craniata</taxon>
        <taxon>Vertebrata</taxon>
        <taxon>Euteleostomi</taxon>
        <taxon>Actinopterygii</taxon>
        <taxon>Neopterygii</taxon>
        <taxon>Teleostei</taxon>
        <taxon>Protacanthopterygii</taxon>
        <taxon>Esociformes</taxon>
        <taxon>Esocidae</taxon>
        <taxon>Esox</taxon>
    </lineage>
</organism>
<dbReference type="GO" id="GO:0030864">
    <property type="term" value="C:cortical actin cytoskeleton"/>
    <property type="evidence" value="ECO:0007669"/>
    <property type="project" value="TreeGrafter"/>
</dbReference>
<dbReference type="AlphaFoldDB" id="A0AAY5KRQ2"/>
<feature type="region of interest" description="Disordered" evidence="1">
    <location>
        <begin position="353"/>
        <end position="382"/>
    </location>
</feature>
<dbReference type="GO" id="GO:0048812">
    <property type="term" value="P:neuron projection morphogenesis"/>
    <property type="evidence" value="ECO:0007669"/>
    <property type="project" value="TreeGrafter"/>
</dbReference>
<dbReference type="GO" id="GO:0051015">
    <property type="term" value="F:actin filament binding"/>
    <property type="evidence" value="ECO:0007669"/>
    <property type="project" value="TreeGrafter"/>
</dbReference>
<dbReference type="GO" id="GO:0030833">
    <property type="term" value="P:regulation of actin filament polymerization"/>
    <property type="evidence" value="ECO:0007669"/>
    <property type="project" value="TreeGrafter"/>
</dbReference>
<evidence type="ECO:0000313" key="3">
    <source>
        <dbReference type="Proteomes" id="UP000265140"/>
    </source>
</evidence>
<feature type="region of interest" description="Disordered" evidence="1">
    <location>
        <begin position="492"/>
        <end position="523"/>
    </location>
</feature>
<feature type="region of interest" description="Disordered" evidence="1">
    <location>
        <begin position="293"/>
        <end position="327"/>
    </location>
</feature>
<keyword evidence="3" id="KW-1185">Reference proteome</keyword>